<protein>
    <recommendedName>
        <fullName evidence="3">Bacterial Ig-like domain-containing protein</fullName>
    </recommendedName>
</protein>
<gene>
    <name evidence="1" type="ORF">U2F25_14720</name>
</gene>
<keyword evidence="2" id="KW-1185">Reference proteome</keyword>
<evidence type="ECO:0008006" key="3">
    <source>
        <dbReference type="Google" id="ProtNLM"/>
    </source>
</evidence>
<evidence type="ECO:0000313" key="1">
    <source>
        <dbReference type="EMBL" id="MDZ5490710.1"/>
    </source>
</evidence>
<dbReference type="RefSeq" id="WP_146231116.1">
    <property type="nucleotide sequence ID" value="NZ_JAXOTQ010000016.1"/>
</dbReference>
<name>A0ABU5JDP5_9ACTN</name>
<evidence type="ECO:0000313" key="2">
    <source>
        <dbReference type="Proteomes" id="UP001290101"/>
    </source>
</evidence>
<sequence>MSRATGHAQLDAVPLPLATIGTPTPFEVRGALGNGVTSTPRATPVSVWGLWACLPPLAPGAHELAFGGSDGGGFWVEQRLAVASLSRAVHNWLSWVACIGSASSPSGWAAR</sequence>
<reference evidence="1 2" key="1">
    <citation type="submission" date="2023-12" db="EMBL/GenBank/DDBJ databases">
        <title>Micromonospora sp. nov., isolated from Atacama Desert.</title>
        <authorList>
            <person name="Carro L."/>
            <person name="Golinska P."/>
            <person name="Klenk H.-P."/>
            <person name="Goodfellow M."/>
        </authorList>
    </citation>
    <scope>NUCLEOTIDE SEQUENCE [LARGE SCALE GENOMIC DNA]</scope>
    <source>
        <strain evidence="1 2">4G53</strain>
    </source>
</reference>
<dbReference type="EMBL" id="JAXOTQ010000016">
    <property type="protein sequence ID" value="MDZ5490710.1"/>
    <property type="molecule type" value="Genomic_DNA"/>
</dbReference>
<organism evidence="1 2">
    <name type="scientific">Micromonospora sicca</name>
    <dbReference type="NCBI Taxonomy" id="2202420"/>
    <lineage>
        <taxon>Bacteria</taxon>
        <taxon>Bacillati</taxon>
        <taxon>Actinomycetota</taxon>
        <taxon>Actinomycetes</taxon>
        <taxon>Micromonosporales</taxon>
        <taxon>Micromonosporaceae</taxon>
        <taxon>Micromonospora</taxon>
    </lineage>
</organism>
<dbReference type="Proteomes" id="UP001290101">
    <property type="component" value="Unassembled WGS sequence"/>
</dbReference>
<proteinExistence type="predicted"/>
<comment type="caution">
    <text evidence="1">The sequence shown here is derived from an EMBL/GenBank/DDBJ whole genome shotgun (WGS) entry which is preliminary data.</text>
</comment>
<accession>A0ABU5JDP5</accession>